<evidence type="ECO:0000313" key="2">
    <source>
        <dbReference type="EMBL" id="EDM78626.1"/>
    </source>
</evidence>
<evidence type="ECO:0000256" key="1">
    <source>
        <dbReference type="SAM" id="MobiDB-lite"/>
    </source>
</evidence>
<protein>
    <submittedName>
        <fullName evidence="2">Uncharacterized protein</fullName>
    </submittedName>
</protein>
<gene>
    <name evidence="2" type="ORF">PPSIR1_29283</name>
</gene>
<proteinExistence type="predicted"/>
<sequence length="188" mass="19879">MERSLHLRVWPLALVLYLAPGCGDDGAPSEGGEEIGATESEESTSTEESTESEESTSTEESTESEESTSAEESTESEESTSAEESTDTEEESCEDNAFIGEGVNQDDWGVGIFCDSLWVCVDDQLAATLGEDSQWICAPGGSGYDSCPEQACEFIGRQPLLSEADLESICAVLALPGVDAVYCMTLGG</sequence>
<organism evidence="2 3">
    <name type="scientific">Plesiocystis pacifica SIR-1</name>
    <dbReference type="NCBI Taxonomy" id="391625"/>
    <lineage>
        <taxon>Bacteria</taxon>
        <taxon>Pseudomonadati</taxon>
        <taxon>Myxococcota</taxon>
        <taxon>Polyangia</taxon>
        <taxon>Nannocystales</taxon>
        <taxon>Nannocystaceae</taxon>
        <taxon>Plesiocystis</taxon>
    </lineage>
</organism>
<feature type="compositionally biased region" description="Acidic residues" evidence="1">
    <location>
        <begin position="39"/>
        <end position="93"/>
    </location>
</feature>
<comment type="caution">
    <text evidence="2">The sequence shown here is derived from an EMBL/GenBank/DDBJ whole genome shotgun (WGS) entry which is preliminary data.</text>
</comment>
<dbReference type="STRING" id="391625.PPSIR1_29283"/>
<accession>A6G624</accession>
<name>A6G624_9BACT</name>
<dbReference type="Proteomes" id="UP000005801">
    <property type="component" value="Unassembled WGS sequence"/>
</dbReference>
<dbReference type="EMBL" id="ABCS01000028">
    <property type="protein sequence ID" value="EDM78626.1"/>
    <property type="molecule type" value="Genomic_DNA"/>
</dbReference>
<reference evidence="2 3" key="1">
    <citation type="submission" date="2007-06" db="EMBL/GenBank/DDBJ databases">
        <authorList>
            <person name="Shimkets L."/>
            <person name="Ferriera S."/>
            <person name="Johnson J."/>
            <person name="Kravitz S."/>
            <person name="Beeson K."/>
            <person name="Sutton G."/>
            <person name="Rogers Y.-H."/>
            <person name="Friedman R."/>
            <person name="Frazier M."/>
            <person name="Venter J.C."/>
        </authorList>
    </citation>
    <scope>NUCLEOTIDE SEQUENCE [LARGE SCALE GENOMIC DNA]</scope>
    <source>
        <strain evidence="2 3">SIR-1</strain>
    </source>
</reference>
<feature type="region of interest" description="Disordered" evidence="1">
    <location>
        <begin position="23"/>
        <end position="93"/>
    </location>
</feature>
<evidence type="ECO:0000313" key="3">
    <source>
        <dbReference type="Proteomes" id="UP000005801"/>
    </source>
</evidence>
<dbReference type="AlphaFoldDB" id="A6G624"/>
<keyword evidence="3" id="KW-1185">Reference proteome</keyword>